<dbReference type="Proteomes" id="UP000001542">
    <property type="component" value="Unassembled WGS sequence"/>
</dbReference>
<dbReference type="KEGG" id="tva:5467280"/>
<reference evidence="1" key="1">
    <citation type="submission" date="2006-10" db="EMBL/GenBank/DDBJ databases">
        <authorList>
            <person name="Amadeo P."/>
            <person name="Zhao Q."/>
            <person name="Wortman J."/>
            <person name="Fraser-Liggett C."/>
            <person name="Carlton J."/>
        </authorList>
    </citation>
    <scope>NUCLEOTIDE SEQUENCE</scope>
    <source>
        <strain evidence="1">G3</strain>
    </source>
</reference>
<keyword evidence="2" id="KW-1185">Reference proteome</keyword>
<organism evidence="1 2">
    <name type="scientific">Trichomonas vaginalis (strain ATCC PRA-98 / G3)</name>
    <dbReference type="NCBI Taxonomy" id="412133"/>
    <lineage>
        <taxon>Eukaryota</taxon>
        <taxon>Metamonada</taxon>
        <taxon>Parabasalia</taxon>
        <taxon>Trichomonadida</taxon>
        <taxon>Trichomonadidae</taxon>
        <taxon>Trichomonas</taxon>
    </lineage>
</organism>
<dbReference type="AlphaFoldDB" id="A2DCV4"/>
<dbReference type="VEuPathDB" id="TrichDB:TVAG_237540"/>
<reference evidence="1" key="2">
    <citation type="journal article" date="2007" name="Science">
        <title>Draft genome sequence of the sexually transmitted pathogen Trichomonas vaginalis.</title>
        <authorList>
            <person name="Carlton J.M."/>
            <person name="Hirt R.P."/>
            <person name="Silva J.C."/>
            <person name="Delcher A.L."/>
            <person name="Schatz M."/>
            <person name="Zhao Q."/>
            <person name="Wortman J.R."/>
            <person name="Bidwell S.L."/>
            <person name="Alsmark U.C.M."/>
            <person name="Besteiro S."/>
            <person name="Sicheritz-Ponten T."/>
            <person name="Noel C.J."/>
            <person name="Dacks J.B."/>
            <person name="Foster P.G."/>
            <person name="Simillion C."/>
            <person name="Van de Peer Y."/>
            <person name="Miranda-Saavedra D."/>
            <person name="Barton G.J."/>
            <person name="Westrop G.D."/>
            <person name="Mueller S."/>
            <person name="Dessi D."/>
            <person name="Fiori P.L."/>
            <person name="Ren Q."/>
            <person name="Paulsen I."/>
            <person name="Zhang H."/>
            <person name="Bastida-Corcuera F.D."/>
            <person name="Simoes-Barbosa A."/>
            <person name="Brown M.T."/>
            <person name="Hayes R.D."/>
            <person name="Mukherjee M."/>
            <person name="Okumura C.Y."/>
            <person name="Schneider R."/>
            <person name="Smith A.J."/>
            <person name="Vanacova S."/>
            <person name="Villalvazo M."/>
            <person name="Haas B.J."/>
            <person name="Pertea M."/>
            <person name="Feldblyum T.V."/>
            <person name="Utterback T.R."/>
            <person name="Shu C.L."/>
            <person name="Osoegawa K."/>
            <person name="de Jong P.J."/>
            <person name="Hrdy I."/>
            <person name="Horvathova L."/>
            <person name="Zubacova Z."/>
            <person name="Dolezal P."/>
            <person name="Malik S.B."/>
            <person name="Logsdon J.M. Jr."/>
            <person name="Henze K."/>
            <person name="Gupta A."/>
            <person name="Wang C.C."/>
            <person name="Dunne R.L."/>
            <person name="Upcroft J.A."/>
            <person name="Upcroft P."/>
            <person name="White O."/>
            <person name="Salzberg S.L."/>
            <person name="Tang P."/>
            <person name="Chiu C.-H."/>
            <person name="Lee Y.-S."/>
            <person name="Embley T.M."/>
            <person name="Coombs G.H."/>
            <person name="Mottram J.C."/>
            <person name="Tachezy J."/>
            <person name="Fraser-Liggett C.M."/>
            <person name="Johnson P.J."/>
        </authorList>
    </citation>
    <scope>NUCLEOTIDE SEQUENCE [LARGE SCALE GENOMIC DNA]</scope>
    <source>
        <strain evidence="1">G3</strain>
    </source>
</reference>
<sequence>MGALLSCFRHSQYKQLDENKANDPDDNMDLGIPTDAEFMAAIQAKDDEDAIQLSDQEIAMYLENLKSQP</sequence>
<evidence type="ECO:0000313" key="1">
    <source>
        <dbReference type="EMBL" id="EAY21728.1"/>
    </source>
</evidence>
<proteinExistence type="predicted"/>
<dbReference type="VEuPathDB" id="TrichDB:TVAGG3_0606740"/>
<dbReference type="RefSeq" id="XP_001582714.1">
    <property type="nucleotide sequence ID" value="XM_001582664.1"/>
</dbReference>
<name>A2DCV4_TRIV3</name>
<gene>
    <name evidence="1" type="ORF">TVAG_237540</name>
</gene>
<accession>A2DCV4</accession>
<dbReference type="InParanoid" id="A2DCV4"/>
<evidence type="ECO:0000313" key="2">
    <source>
        <dbReference type="Proteomes" id="UP000001542"/>
    </source>
</evidence>
<dbReference type="EMBL" id="DS113188">
    <property type="protein sequence ID" value="EAY21728.1"/>
    <property type="molecule type" value="Genomic_DNA"/>
</dbReference>
<protein>
    <submittedName>
        <fullName evidence="1">Uncharacterized protein</fullName>
    </submittedName>
</protein>